<dbReference type="AlphaFoldDB" id="A0A1R2C9X9"/>
<evidence type="ECO:0000313" key="1">
    <source>
        <dbReference type="EMBL" id="OMJ85807.1"/>
    </source>
</evidence>
<organism evidence="1 2">
    <name type="scientific">Stentor coeruleus</name>
    <dbReference type="NCBI Taxonomy" id="5963"/>
    <lineage>
        <taxon>Eukaryota</taxon>
        <taxon>Sar</taxon>
        <taxon>Alveolata</taxon>
        <taxon>Ciliophora</taxon>
        <taxon>Postciliodesmatophora</taxon>
        <taxon>Heterotrichea</taxon>
        <taxon>Heterotrichida</taxon>
        <taxon>Stentoridae</taxon>
        <taxon>Stentor</taxon>
    </lineage>
</organism>
<keyword evidence="2" id="KW-1185">Reference proteome</keyword>
<dbReference type="EMBL" id="MPUH01000225">
    <property type="protein sequence ID" value="OMJ85807.1"/>
    <property type="molecule type" value="Genomic_DNA"/>
</dbReference>
<comment type="caution">
    <text evidence="1">The sequence shown here is derived from an EMBL/GenBank/DDBJ whole genome shotgun (WGS) entry which is preliminary data.</text>
</comment>
<gene>
    <name evidence="1" type="ORF">SteCoe_12802</name>
</gene>
<sequence length="226" mass="26416">MNKKQINFDQKVQKELHFPISFHKPKCKTQEINYKQTPKMSKLASEMHNQQIIQSDSLAHIINIKAKNKSYRSRIHTSVHTRNTSPIEPLPPLIKSIPLHLDPKFQFPKKKKSRVSKPKIFHIEKIKSLITKIDDIVPTNKNTLNAGIRYSALKSQHMYTWVERLCESNKFGIDETLDGMIILHKDNMRLDKSLKQQSQEITIELNENALIMMKNMHKSNRRSISL</sequence>
<proteinExistence type="predicted"/>
<protein>
    <submittedName>
        <fullName evidence="1">Uncharacterized protein</fullName>
    </submittedName>
</protein>
<name>A0A1R2C9X9_9CILI</name>
<reference evidence="1 2" key="1">
    <citation type="submission" date="2016-11" db="EMBL/GenBank/DDBJ databases">
        <title>The macronuclear genome of Stentor coeruleus: a giant cell with tiny introns.</title>
        <authorList>
            <person name="Slabodnick M."/>
            <person name="Ruby J.G."/>
            <person name="Reiff S.B."/>
            <person name="Swart E.C."/>
            <person name="Gosai S."/>
            <person name="Prabakaran S."/>
            <person name="Witkowska E."/>
            <person name="Larue G.E."/>
            <person name="Fisher S."/>
            <person name="Freeman R.M."/>
            <person name="Gunawardena J."/>
            <person name="Chu W."/>
            <person name="Stover N.A."/>
            <person name="Gregory B.D."/>
            <person name="Nowacki M."/>
            <person name="Derisi J."/>
            <person name="Roy S.W."/>
            <person name="Marshall W.F."/>
            <person name="Sood P."/>
        </authorList>
    </citation>
    <scope>NUCLEOTIDE SEQUENCE [LARGE SCALE GENOMIC DNA]</scope>
    <source>
        <strain evidence="1">WM001</strain>
    </source>
</reference>
<evidence type="ECO:0000313" key="2">
    <source>
        <dbReference type="Proteomes" id="UP000187209"/>
    </source>
</evidence>
<dbReference type="Proteomes" id="UP000187209">
    <property type="component" value="Unassembled WGS sequence"/>
</dbReference>
<accession>A0A1R2C9X9</accession>